<organism evidence="2 3">
    <name type="scientific">Hymenobacter sublimis</name>
    <dbReference type="NCBI Taxonomy" id="2933777"/>
    <lineage>
        <taxon>Bacteria</taxon>
        <taxon>Pseudomonadati</taxon>
        <taxon>Bacteroidota</taxon>
        <taxon>Cytophagia</taxon>
        <taxon>Cytophagales</taxon>
        <taxon>Hymenobacteraceae</taxon>
        <taxon>Hymenobacter</taxon>
    </lineage>
</organism>
<evidence type="ECO:0000259" key="1">
    <source>
        <dbReference type="Pfam" id="PF14129"/>
    </source>
</evidence>
<gene>
    <name evidence="2" type="ORF">MWH26_11555</name>
</gene>
<dbReference type="Pfam" id="PF14129">
    <property type="entry name" value="DUF4296"/>
    <property type="match status" value="1"/>
</dbReference>
<dbReference type="PROSITE" id="PS51257">
    <property type="entry name" value="PROKAR_LIPOPROTEIN"/>
    <property type="match status" value="1"/>
</dbReference>
<feature type="domain" description="DUF4296" evidence="1">
    <location>
        <begin position="31"/>
        <end position="115"/>
    </location>
</feature>
<evidence type="ECO:0000313" key="3">
    <source>
        <dbReference type="Proteomes" id="UP000829647"/>
    </source>
</evidence>
<dbReference type="InterPro" id="IPR025381">
    <property type="entry name" value="DUF4296"/>
</dbReference>
<sequence length="132" mass="15062">MKKYSFRVMTWLGALTLLVTACQKPDEVAPPRQLIPREKMVRLLIELHTLEARTDAAGLPTDSARALFHVAQKNLYWRYEVNDSSFTQSYRYYAIHDKDLDEIYAAVVDSLALREAKLQPAGTPQGPVINRN</sequence>
<accession>A0ABY4J4R4</accession>
<dbReference type="RefSeq" id="WP_244696774.1">
    <property type="nucleotide sequence ID" value="NZ_CP095848.1"/>
</dbReference>
<proteinExistence type="predicted"/>
<protein>
    <submittedName>
        <fullName evidence="2">DUF4296 domain-containing protein</fullName>
    </submittedName>
</protein>
<dbReference type="EMBL" id="CP095848">
    <property type="protein sequence ID" value="UPL47830.1"/>
    <property type="molecule type" value="Genomic_DNA"/>
</dbReference>
<reference evidence="2 3" key="1">
    <citation type="submission" date="2022-04" db="EMBL/GenBank/DDBJ databases">
        <title>Hymenobacter sp. isolated from the air.</title>
        <authorList>
            <person name="Won M."/>
            <person name="Lee C.-M."/>
            <person name="Woen H.-Y."/>
            <person name="Kwon S.-W."/>
        </authorList>
    </citation>
    <scope>NUCLEOTIDE SEQUENCE [LARGE SCALE GENOMIC DNA]</scope>
    <source>
        <strain evidence="3">5516 S-25</strain>
    </source>
</reference>
<evidence type="ECO:0000313" key="2">
    <source>
        <dbReference type="EMBL" id="UPL47830.1"/>
    </source>
</evidence>
<keyword evidence="3" id="KW-1185">Reference proteome</keyword>
<dbReference type="Proteomes" id="UP000829647">
    <property type="component" value="Chromosome"/>
</dbReference>
<name>A0ABY4J4R4_9BACT</name>